<evidence type="ECO:0000313" key="2">
    <source>
        <dbReference type="Proteomes" id="UP000286921"/>
    </source>
</evidence>
<evidence type="ECO:0000313" key="1">
    <source>
        <dbReference type="EMBL" id="GCB19891.1"/>
    </source>
</evidence>
<comment type="caution">
    <text evidence="1">The sequence shown here is derived from an EMBL/GenBank/DDBJ whole genome shotgun (WGS) entry which is preliminary data.</text>
</comment>
<dbReference type="EMBL" id="BDHI01000002">
    <property type="protein sequence ID" value="GCB19891.1"/>
    <property type="molecule type" value="Genomic_DNA"/>
</dbReference>
<dbReference type="Gene3D" id="3.40.50.1820">
    <property type="entry name" value="alpha/beta hydrolase"/>
    <property type="match status" value="1"/>
</dbReference>
<dbReference type="AlphaFoldDB" id="A0A401KKW9"/>
<name>A0A401KKW9_ASPAW</name>
<dbReference type="GO" id="GO:0016787">
    <property type="term" value="F:hydrolase activity"/>
    <property type="evidence" value="ECO:0007669"/>
    <property type="project" value="UniProtKB-KW"/>
</dbReference>
<keyword evidence="2" id="KW-1185">Reference proteome</keyword>
<dbReference type="InterPro" id="IPR029058">
    <property type="entry name" value="AB_hydrolase_fold"/>
</dbReference>
<gene>
    <name evidence="1" type="ORF">AAWM_02776</name>
</gene>
<dbReference type="Proteomes" id="UP000286921">
    <property type="component" value="Unassembled WGS sequence"/>
</dbReference>
<reference evidence="1 2" key="1">
    <citation type="submission" date="2016-09" db="EMBL/GenBank/DDBJ databases">
        <title>Aspergillus awamori IFM 58123T.</title>
        <authorList>
            <person name="Kusuya Y."/>
            <person name="Shimizu M."/>
            <person name="Takahashi H."/>
            <person name="Yaguchi T."/>
        </authorList>
    </citation>
    <scope>NUCLEOTIDE SEQUENCE [LARGE SCALE GENOMIC DNA]</scope>
    <source>
        <strain evidence="1 2">IFM 58123</strain>
    </source>
</reference>
<protein>
    <submittedName>
        <fullName evidence="1">Putative hydrolase Mb2248c</fullName>
    </submittedName>
</protein>
<sequence length="256" mass="27987">MEGQECSGKTVAWLTTTLSNEGSRLDVPMDHFSHSSDKSFSIPIIRMLAKNASATGDRHIFLNPGGPGASGVGFLRESAYDLNKLIGEGFHLLSFDPRGVSGSIPKAVCYPSNSERAAAFASTPWDLKFQAGEMYTRAENKVKACEDMMGEHGKYISTLQIAADMNSILDAIGQQQIWNYTRSDIYAMFPERVSRMVLDGVSNLDEWCGIDAEYYPSARGSAVSTLSVEEEDLLSSLHALATKDVFLVRSQVVSHT</sequence>
<keyword evidence="1" id="KW-0378">Hydrolase</keyword>
<accession>A0A401KKW9</accession>
<dbReference type="SUPFAM" id="SSF53474">
    <property type="entry name" value="alpha/beta-Hydrolases"/>
    <property type="match status" value="1"/>
</dbReference>
<organism evidence="1 2">
    <name type="scientific">Aspergillus awamori</name>
    <name type="common">Black koji mold</name>
    <dbReference type="NCBI Taxonomy" id="105351"/>
    <lineage>
        <taxon>Eukaryota</taxon>
        <taxon>Fungi</taxon>
        <taxon>Dikarya</taxon>
        <taxon>Ascomycota</taxon>
        <taxon>Pezizomycotina</taxon>
        <taxon>Eurotiomycetes</taxon>
        <taxon>Eurotiomycetidae</taxon>
        <taxon>Eurotiales</taxon>
        <taxon>Aspergillaceae</taxon>
        <taxon>Aspergillus</taxon>
    </lineage>
</organism>
<proteinExistence type="predicted"/>